<keyword evidence="3" id="KW-1185">Reference proteome</keyword>
<accession>A0A5C6M4U0</accession>
<feature type="region of interest" description="Disordered" evidence="1">
    <location>
        <begin position="1"/>
        <end position="36"/>
    </location>
</feature>
<evidence type="ECO:0000256" key="1">
    <source>
        <dbReference type="SAM" id="MobiDB-lite"/>
    </source>
</evidence>
<dbReference type="AlphaFoldDB" id="A0A5C6M4U0"/>
<reference evidence="2 3" key="1">
    <citation type="submission" date="2019-08" db="EMBL/GenBank/DDBJ databases">
        <title>100 year-old enigma solved: identification of Planctomyces bekefii, the type genus and species of the phylum Planctomycetes.</title>
        <authorList>
            <person name="Svetlana D.N."/>
            <person name="Overmann J."/>
        </authorList>
    </citation>
    <scope>NUCLEOTIDE SEQUENCE [LARGE SCALE GENOMIC DNA]</scope>
    <source>
        <strain evidence="2">Phe10_nw2017</strain>
    </source>
</reference>
<organism evidence="2 3">
    <name type="scientific">Planctomyces bekefii</name>
    <dbReference type="NCBI Taxonomy" id="1653850"/>
    <lineage>
        <taxon>Bacteria</taxon>
        <taxon>Pseudomonadati</taxon>
        <taxon>Planctomycetota</taxon>
        <taxon>Planctomycetia</taxon>
        <taxon>Planctomycetales</taxon>
        <taxon>Planctomycetaceae</taxon>
        <taxon>Planctomyces</taxon>
    </lineage>
</organism>
<sequence length="109" mass="11729">MGEQWSHQLTNFRRQLEQRSFGGAGTGEDADGSRKAAQCDLHGGAVQTGLLPERVPQLKLCGRETGLFEGCDAADDSDGKGSAMLMPEEEWRDVADKGVSVMRTASQDS</sequence>
<proteinExistence type="predicted"/>
<gene>
    <name evidence="2" type="ORF">E3A20_10660</name>
</gene>
<reference evidence="2 3" key="2">
    <citation type="submission" date="2019-08" db="EMBL/GenBank/DDBJ databases">
        <authorList>
            <person name="Henke P."/>
        </authorList>
    </citation>
    <scope>NUCLEOTIDE SEQUENCE [LARGE SCALE GENOMIC DNA]</scope>
    <source>
        <strain evidence="2">Phe10_nw2017</strain>
    </source>
</reference>
<dbReference type="EMBL" id="SRHE01000174">
    <property type="protein sequence ID" value="TWW09810.1"/>
    <property type="molecule type" value="Genomic_DNA"/>
</dbReference>
<protein>
    <submittedName>
        <fullName evidence="2">Uncharacterized protein</fullName>
    </submittedName>
</protein>
<evidence type="ECO:0000313" key="2">
    <source>
        <dbReference type="EMBL" id="TWW09810.1"/>
    </source>
</evidence>
<dbReference type="Proteomes" id="UP000321083">
    <property type="component" value="Unassembled WGS sequence"/>
</dbReference>
<name>A0A5C6M4U0_9PLAN</name>
<comment type="caution">
    <text evidence="2">The sequence shown here is derived from an EMBL/GenBank/DDBJ whole genome shotgun (WGS) entry which is preliminary data.</text>
</comment>
<feature type="compositionally biased region" description="Polar residues" evidence="1">
    <location>
        <begin position="1"/>
        <end position="13"/>
    </location>
</feature>
<evidence type="ECO:0000313" key="3">
    <source>
        <dbReference type="Proteomes" id="UP000321083"/>
    </source>
</evidence>